<dbReference type="InterPro" id="IPR011635">
    <property type="entry name" value="CARDB"/>
</dbReference>
<name>A0A7G9Z1R8_9EURY</name>
<evidence type="ECO:0000256" key="1">
    <source>
        <dbReference type="SAM" id="Phobius"/>
    </source>
</evidence>
<dbReference type="InterPro" id="IPR021779">
    <property type="entry name" value="DUF3344"/>
</dbReference>
<keyword evidence="1" id="KW-1133">Transmembrane helix</keyword>
<proteinExistence type="predicted"/>
<feature type="domain" description="CARDB" evidence="2">
    <location>
        <begin position="60"/>
        <end position="189"/>
    </location>
</feature>
<evidence type="ECO:0000259" key="3">
    <source>
        <dbReference type="Pfam" id="PF11824"/>
    </source>
</evidence>
<keyword evidence="1" id="KW-0472">Membrane</keyword>
<organism evidence="4">
    <name type="scientific">Candidatus Methanophaga sp. ANME-1 ERB7</name>
    <dbReference type="NCBI Taxonomy" id="2759913"/>
    <lineage>
        <taxon>Archaea</taxon>
        <taxon>Methanobacteriati</taxon>
        <taxon>Methanobacteriota</taxon>
        <taxon>Stenosarchaea group</taxon>
        <taxon>Methanomicrobia</taxon>
        <taxon>Candidatus Methanophagales</taxon>
        <taxon>Candidatus Methanophagaceae</taxon>
        <taxon>Candidatus Methanophaga</taxon>
    </lineage>
</organism>
<feature type="transmembrane region" description="Helical" evidence="1">
    <location>
        <begin position="667"/>
        <end position="684"/>
    </location>
</feature>
<evidence type="ECO:0000313" key="4">
    <source>
        <dbReference type="EMBL" id="QNO54202.1"/>
    </source>
</evidence>
<dbReference type="AlphaFoldDB" id="A0A7G9Z1R8"/>
<dbReference type="Pfam" id="PF11824">
    <property type="entry name" value="DUF3344"/>
    <property type="match status" value="1"/>
</dbReference>
<dbReference type="InterPro" id="IPR013783">
    <property type="entry name" value="Ig-like_fold"/>
</dbReference>
<dbReference type="EMBL" id="MT631572">
    <property type="protein sequence ID" value="QNO54202.1"/>
    <property type="molecule type" value="Genomic_DNA"/>
</dbReference>
<feature type="domain" description="DUF3344" evidence="3">
    <location>
        <begin position="199"/>
        <end position="506"/>
    </location>
</feature>
<evidence type="ECO:0000259" key="2">
    <source>
        <dbReference type="Pfam" id="PF07705"/>
    </source>
</evidence>
<dbReference type="Pfam" id="PF07705">
    <property type="entry name" value="CARDB"/>
    <property type="match status" value="1"/>
</dbReference>
<protein>
    <submittedName>
        <fullName evidence="4">Uncharacterized protein</fullName>
    </submittedName>
</protein>
<keyword evidence="1" id="KW-0812">Transmembrane</keyword>
<sequence>MIALKVKKDRQMKEKGIKRARRLATVFALSYLFLLLNLSMPASALADNQSESVDESIEMPDLIITAITPYHLWSEKHDIPAGDPWFNLRNYAEVRVSNNGTADADESFEVRLYADDEPIGSEAVEGLPAGRFTHVKFSEWVLEGEDPLSWTDTAEGAVCVYTDTSKVLKAVVDEEDEVLEADEANNEFTTEEQKVVWNGYMADEPLENYVHGDVEGGIIYTTGDGEYRSYISGDRGTDDTYYDIKYDLEIPGNTKLARLYIYYTWAKPSYKAPKIGVTLTTPSDDRYNLDMKKSYNDIKGDFGADIYAWGTYAYDITEYTKESGSYVVSVKNLNYGGDDSDFAEEYSFAPPAILVVYEDTTMPKREYWINEGADLLMGGGEERPYGGFLSLVECKNTATFEEDIDLSEVEEAVLGVVSIWGGNPASGWHSYLYFNDNELGMDMYDGYSGSCSEERGGISMSIGSNNAQVGLVPTDVTDDLERNDNMVIQGDDGDNMMPANAFLVITYKEEEGEEREGEEGKVTPTFPNITACSPVESIVNNTEGESRTFNISVNQTVDISWQINGTEVQTEEAVTEAVYTNTNAVAGTWNVSVIATNAITELYDLHTWIWNVTPTLTATPTAALNITTTPISTPTPVPTVTPKPTPALTPLSEEREVVAPEEEETPGFELVTSLFILILVAYLVRRR</sequence>
<accession>A0A7G9Z1R8</accession>
<gene>
    <name evidence="4" type="ORF">IEMLPNFH_00003</name>
</gene>
<reference evidence="4" key="1">
    <citation type="submission" date="2020-06" db="EMBL/GenBank/DDBJ databases">
        <title>Unique genomic features of the anaerobic methanotrophic archaea.</title>
        <authorList>
            <person name="Chadwick G.L."/>
            <person name="Skennerton C.T."/>
            <person name="Laso-Perez R."/>
            <person name="Leu A.O."/>
            <person name="Speth D.R."/>
            <person name="Yu H."/>
            <person name="Morgan-Lang C."/>
            <person name="Hatzenpichler R."/>
            <person name="Goudeau D."/>
            <person name="Malmstrom R."/>
            <person name="Brazelton W.J."/>
            <person name="Woyke T."/>
            <person name="Hallam S.J."/>
            <person name="Tyson G.W."/>
            <person name="Wegener G."/>
            <person name="Boetius A."/>
            <person name="Orphan V."/>
        </authorList>
    </citation>
    <scope>NUCLEOTIDE SEQUENCE</scope>
</reference>
<dbReference type="Gene3D" id="2.60.40.10">
    <property type="entry name" value="Immunoglobulins"/>
    <property type="match status" value="1"/>
</dbReference>